<dbReference type="RefSeq" id="XP_004031150.1">
    <property type="nucleotide sequence ID" value="XM_004031102.1"/>
</dbReference>
<feature type="transmembrane region" description="Helical" evidence="7">
    <location>
        <begin position="334"/>
        <end position="357"/>
    </location>
</feature>
<feature type="transmembrane region" description="Helical" evidence="7">
    <location>
        <begin position="400"/>
        <end position="418"/>
    </location>
</feature>
<evidence type="ECO:0000313" key="8">
    <source>
        <dbReference type="EMBL" id="EGR29914.1"/>
    </source>
</evidence>
<accession>G0QXY9</accession>
<dbReference type="InParanoid" id="G0QXY9"/>
<dbReference type="OrthoDB" id="6770063at2759"/>
<comment type="similarity">
    <text evidence="6">Belongs to the major facilitator superfamily. Spinster (TC 2.A.1.49) family.</text>
</comment>
<dbReference type="GeneID" id="14906024"/>
<feature type="transmembrane region" description="Helical" evidence="7">
    <location>
        <begin position="303"/>
        <end position="322"/>
    </location>
</feature>
<feature type="transmembrane region" description="Helical" evidence="7">
    <location>
        <begin position="233"/>
        <end position="256"/>
    </location>
</feature>
<feature type="transmembrane region" description="Helical" evidence="7">
    <location>
        <begin position="458"/>
        <end position="476"/>
    </location>
</feature>
<dbReference type="InterPro" id="IPR044770">
    <property type="entry name" value="MFS_spinster-like"/>
</dbReference>
<feature type="transmembrane region" description="Helical" evidence="7">
    <location>
        <begin position="58"/>
        <end position="78"/>
    </location>
</feature>
<feature type="transmembrane region" description="Helical" evidence="7">
    <location>
        <begin position="85"/>
        <end position="103"/>
    </location>
</feature>
<dbReference type="PANTHER" id="PTHR23505:SF9">
    <property type="entry name" value="PROTEIN, PUTATIVE-RELATED"/>
    <property type="match status" value="1"/>
</dbReference>
<feature type="transmembrane region" description="Helical" evidence="7">
    <location>
        <begin position="369"/>
        <end position="388"/>
    </location>
</feature>
<feature type="transmembrane region" description="Helical" evidence="7">
    <location>
        <begin position="268"/>
        <end position="291"/>
    </location>
</feature>
<dbReference type="InterPro" id="IPR036259">
    <property type="entry name" value="MFS_trans_sf"/>
</dbReference>
<evidence type="ECO:0000256" key="7">
    <source>
        <dbReference type="SAM" id="Phobius"/>
    </source>
</evidence>
<dbReference type="PANTHER" id="PTHR23505">
    <property type="entry name" value="SPINSTER"/>
    <property type="match status" value="1"/>
</dbReference>
<protein>
    <submittedName>
        <fullName evidence="8">Major facilitator superfamily protein, putative</fullName>
        <ecNumber evidence="8">1.6.5.3</ecNumber>
    </submittedName>
</protein>
<evidence type="ECO:0000256" key="6">
    <source>
        <dbReference type="ARBA" id="ARBA00024338"/>
    </source>
</evidence>
<keyword evidence="5 7" id="KW-0472">Membrane</keyword>
<dbReference type="EMBL" id="GL984092">
    <property type="protein sequence ID" value="EGR29914.1"/>
    <property type="molecule type" value="Genomic_DNA"/>
</dbReference>
<evidence type="ECO:0000313" key="9">
    <source>
        <dbReference type="Proteomes" id="UP000008983"/>
    </source>
</evidence>
<keyword evidence="9" id="KW-1185">Reference proteome</keyword>
<dbReference type="Proteomes" id="UP000008983">
    <property type="component" value="Unassembled WGS sequence"/>
</dbReference>
<feature type="transmembrane region" description="Helical" evidence="7">
    <location>
        <begin position="157"/>
        <end position="175"/>
    </location>
</feature>
<keyword evidence="3 7" id="KW-0812">Transmembrane</keyword>
<feature type="transmembrane region" description="Helical" evidence="7">
    <location>
        <begin position="115"/>
        <end position="136"/>
    </location>
</feature>
<dbReference type="STRING" id="857967.G0QXY9"/>
<feature type="transmembrane region" description="Helical" evidence="7">
    <location>
        <begin position="18"/>
        <end position="38"/>
    </location>
</feature>
<dbReference type="SUPFAM" id="SSF103473">
    <property type="entry name" value="MFS general substrate transporter"/>
    <property type="match status" value="1"/>
</dbReference>
<reference evidence="8 9" key="1">
    <citation type="submission" date="2011-07" db="EMBL/GenBank/DDBJ databases">
        <authorList>
            <person name="Coyne R."/>
            <person name="Brami D."/>
            <person name="Johnson J."/>
            <person name="Hostetler J."/>
            <person name="Hannick L."/>
            <person name="Clark T."/>
            <person name="Cassidy-Hanley D."/>
            <person name="Inman J."/>
        </authorList>
    </citation>
    <scope>NUCLEOTIDE SEQUENCE [LARGE SCALE GENOMIC DNA]</scope>
    <source>
        <strain evidence="8 9">G5</strain>
    </source>
</reference>
<dbReference type="AlphaFoldDB" id="G0QXY9"/>
<organism evidence="8 9">
    <name type="scientific">Ichthyophthirius multifiliis</name>
    <name type="common">White spot disease agent</name>
    <name type="synonym">Ich</name>
    <dbReference type="NCBI Taxonomy" id="5932"/>
    <lineage>
        <taxon>Eukaryota</taxon>
        <taxon>Sar</taxon>
        <taxon>Alveolata</taxon>
        <taxon>Ciliophora</taxon>
        <taxon>Intramacronucleata</taxon>
        <taxon>Oligohymenophorea</taxon>
        <taxon>Hymenostomatida</taxon>
        <taxon>Ophryoglenina</taxon>
        <taxon>Ichthyophthirius</taxon>
    </lineage>
</organism>
<evidence type="ECO:0000256" key="5">
    <source>
        <dbReference type="ARBA" id="ARBA00023136"/>
    </source>
</evidence>
<name>G0QXY9_ICHMU</name>
<evidence type="ECO:0000256" key="2">
    <source>
        <dbReference type="ARBA" id="ARBA00022448"/>
    </source>
</evidence>
<dbReference type="OMA" id="DYMISEM"/>
<evidence type="ECO:0000256" key="3">
    <source>
        <dbReference type="ARBA" id="ARBA00022692"/>
    </source>
</evidence>
<keyword evidence="2" id="KW-0813">Transport</keyword>
<keyword evidence="8" id="KW-0560">Oxidoreductase</keyword>
<gene>
    <name evidence="8" type="ORF">IMG5_146050</name>
</gene>
<dbReference type="Gene3D" id="1.20.1250.20">
    <property type="entry name" value="MFS general substrate transporter like domains"/>
    <property type="match status" value="2"/>
</dbReference>
<dbReference type="EC" id="1.6.5.3" evidence="8"/>
<proteinExistence type="inferred from homology"/>
<dbReference type="GO" id="GO:0016020">
    <property type="term" value="C:membrane"/>
    <property type="evidence" value="ECO:0007669"/>
    <property type="project" value="UniProtKB-SubCell"/>
</dbReference>
<dbReference type="GO" id="GO:0022857">
    <property type="term" value="F:transmembrane transporter activity"/>
    <property type="evidence" value="ECO:0007669"/>
    <property type="project" value="InterPro"/>
</dbReference>
<comment type="subcellular location">
    <subcellularLocation>
        <location evidence="1">Membrane</location>
        <topology evidence="1">Multi-pass membrane protein</topology>
    </subcellularLocation>
</comment>
<evidence type="ECO:0000256" key="1">
    <source>
        <dbReference type="ARBA" id="ARBA00004141"/>
    </source>
</evidence>
<keyword evidence="4 7" id="KW-1133">Transmembrane helix</keyword>
<dbReference type="InterPro" id="IPR011701">
    <property type="entry name" value="MFS"/>
</dbReference>
<dbReference type="eggNOG" id="ENOG502SB5R">
    <property type="taxonomic scope" value="Eukaryota"/>
</dbReference>
<dbReference type="GO" id="GO:0016491">
    <property type="term" value="F:oxidoreductase activity"/>
    <property type="evidence" value="ECO:0007669"/>
    <property type="project" value="UniProtKB-KW"/>
</dbReference>
<dbReference type="Pfam" id="PF07690">
    <property type="entry name" value="MFS_1"/>
    <property type="match status" value="1"/>
</dbReference>
<sequence>MIKTRSGTILQNPSLIKWLIYLINTLSNLLINFDHGIIPAATMEIKEYLNIDDVKLGFLGSIVYIGLTIGSIASSYSFQKIITKRLICISIIFLVFSLYLFLLTKNFILLCLSRFLVGFFQVFLVVYFPVWVDVNIREKQNNIYKFKQTQKKKWDNAFLLQIFSLLTCCLLLFFFKEQDLDIQCVTIQKQNISLQEEKLIQEEDDNQSKFEFQQNKKENTYFQNLMLLWENKVYVYTMLTLTALYFVVTGIQFWMSDYMRIVLKIDQALVYTSFSIISLTAPAFGVIIGGIALHQAGGYNGKYVLSICMLNGVCASMCAIPIPFQKDFSIVVTLLWFLMFFEAAMIPAIMGLMLSSVQKKLRAFCNSTAQLFYNLLGYLPAPFLYGLINKISRSEASINGMIFLMAWSFWGVIGLYFAKIYRDQEIQEEEIIIGQYEYQMTEKNLQLMHIKNKIKQQFNYKNTCILFFIIHIIYNIQSVQNNGKRI</sequence>
<evidence type="ECO:0000256" key="4">
    <source>
        <dbReference type="ARBA" id="ARBA00022989"/>
    </source>
</evidence>